<keyword evidence="6" id="KW-1185">Reference proteome</keyword>
<evidence type="ECO:0000256" key="2">
    <source>
        <dbReference type="ARBA" id="ARBA00023002"/>
    </source>
</evidence>
<protein>
    <submittedName>
        <fullName evidence="5">NAD-dependent epimerase/dehydratase family protein</fullName>
    </submittedName>
</protein>
<dbReference type="PANTHER" id="PTHR43103">
    <property type="entry name" value="NUCLEOSIDE-DIPHOSPHATE-SUGAR EPIMERASE"/>
    <property type="match status" value="1"/>
</dbReference>
<proteinExistence type="inferred from homology"/>
<keyword evidence="2" id="KW-0560">Oxidoreductase</keyword>
<dbReference type="EMBL" id="JBHUFV010000007">
    <property type="protein sequence ID" value="MFD1930999.1"/>
    <property type="molecule type" value="Genomic_DNA"/>
</dbReference>
<accession>A0ABW4SPB5</accession>
<dbReference type="RefSeq" id="WP_379569938.1">
    <property type="nucleotide sequence ID" value="NZ_JBHUFV010000007.1"/>
</dbReference>
<organism evidence="5 6">
    <name type="scientific">Nonomuraea mangrovi</name>
    <dbReference type="NCBI Taxonomy" id="2316207"/>
    <lineage>
        <taxon>Bacteria</taxon>
        <taxon>Bacillati</taxon>
        <taxon>Actinomycetota</taxon>
        <taxon>Actinomycetes</taxon>
        <taxon>Streptosporangiales</taxon>
        <taxon>Streptosporangiaceae</taxon>
        <taxon>Nonomuraea</taxon>
    </lineage>
</organism>
<evidence type="ECO:0000256" key="3">
    <source>
        <dbReference type="ARBA" id="ARBA00023027"/>
    </source>
</evidence>
<dbReference type="Pfam" id="PF01370">
    <property type="entry name" value="Epimerase"/>
    <property type="match status" value="1"/>
</dbReference>
<feature type="domain" description="NAD-dependent epimerase/dehydratase" evidence="4">
    <location>
        <begin position="8"/>
        <end position="172"/>
    </location>
</feature>
<sequence length="271" mass="29168">MNELPGRVLVTGAAGAIGRSLRGTLLRKVAHVRLSDIRAVGETAGHEEYVPAELTDLDQVRAAVHGMDAVIHLGGVADEADFASIKGPNLEGVYNVFEACRLEGVSRVVNTSSNRITGFYPAGRTLDGQEAVRPDGLYGAAKAFGEALASLYADRFGLDVVSVRVGSFEERPSESRHLHTWLSPSDAARLYEACLKAPAGLGHVTIYGVSRNTRSWWSQNAAASALGYAPRDDAEKFADRLPPYTEVHQGGQYTHYEYGGWAARPDTGRTP</sequence>
<gene>
    <name evidence="5" type="ORF">ACFSKW_05855</name>
</gene>
<keyword evidence="3" id="KW-0520">NAD</keyword>
<dbReference type="Proteomes" id="UP001597368">
    <property type="component" value="Unassembled WGS sequence"/>
</dbReference>
<dbReference type="Gene3D" id="3.40.50.720">
    <property type="entry name" value="NAD(P)-binding Rossmann-like Domain"/>
    <property type="match status" value="1"/>
</dbReference>
<name>A0ABW4SPB5_9ACTN</name>
<dbReference type="PANTHER" id="PTHR43103:SF5">
    <property type="entry name" value="4-EPIMERASE, PUTATIVE (AFU_ORTHOLOGUE AFUA_7G00360)-RELATED"/>
    <property type="match status" value="1"/>
</dbReference>
<reference evidence="6" key="1">
    <citation type="journal article" date="2019" name="Int. J. Syst. Evol. Microbiol.">
        <title>The Global Catalogue of Microorganisms (GCM) 10K type strain sequencing project: providing services to taxonomists for standard genome sequencing and annotation.</title>
        <authorList>
            <consortium name="The Broad Institute Genomics Platform"/>
            <consortium name="The Broad Institute Genome Sequencing Center for Infectious Disease"/>
            <person name="Wu L."/>
            <person name="Ma J."/>
        </authorList>
    </citation>
    <scope>NUCLEOTIDE SEQUENCE [LARGE SCALE GENOMIC DNA]</scope>
    <source>
        <strain evidence="6">ICMP 6774ER</strain>
    </source>
</reference>
<comment type="caution">
    <text evidence="5">The sequence shown here is derived from an EMBL/GenBank/DDBJ whole genome shotgun (WGS) entry which is preliminary data.</text>
</comment>
<evidence type="ECO:0000313" key="6">
    <source>
        <dbReference type="Proteomes" id="UP001597368"/>
    </source>
</evidence>
<evidence type="ECO:0000313" key="5">
    <source>
        <dbReference type="EMBL" id="MFD1930999.1"/>
    </source>
</evidence>
<dbReference type="SUPFAM" id="SSF51735">
    <property type="entry name" value="NAD(P)-binding Rossmann-fold domains"/>
    <property type="match status" value="1"/>
</dbReference>
<evidence type="ECO:0000259" key="4">
    <source>
        <dbReference type="Pfam" id="PF01370"/>
    </source>
</evidence>
<dbReference type="InterPro" id="IPR036291">
    <property type="entry name" value="NAD(P)-bd_dom_sf"/>
</dbReference>
<comment type="similarity">
    <text evidence="1">Belongs to the NAD(P)-dependent epimerase/dehydratase family.</text>
</comment>
<dbReference type="InterPro" id="IPR001509">
    <property type="entry name" value="Epimerase_deHydtase"/>
</dbReference>
<dbReference type="CDD" id="cd08946">
    <property type="entry name" value="SDR_e"/>
    <property type="match status" value="1"/>
</dbReference>
<evidence type="ECO:0000256" key="1">
    <source>
        <dbReference type="ARBA" id="ARBA00007637"/>
    </source>
</evidence>